<dbReference type="Pfam" id="PF05949">
    <property type="entry name" value="DUF881"/>
    <property type="match status" value="1"/>
</dbReference>
<evidence type="ECO:0000256" key="1">
    <source>
        <dbReference type="ARBA" id="ARBA00009108"/>
    </source>
</evidence>
<evidence type="ECO:0000313" key="6">
    <source>
        <dbReference type="Proteomes" id="UP000000485"/>
    </source>
</evidence>
<dbReference type="InterPro" id="IPR010273">
    <property type="entry name" value="DUF881"/>
</dbReference>
<dbReference type="STRING" id="593907.Celgi_1703"/>
<dbReference type="EMBL" id="CP002665">
    <property type="protein sequence ID" value="AEI12214.1"/>
    <property type="molecule type" value="Genomic_DNA"/>
</dbReference>
<keyword evidence="2" id="KW-0175">Coiled coil</keyword>
<name>F8A5Q9_CELGA</name>
<dbReference type="RefSeq" id="WP_013883733.1">
    <property type="nucleotide sequence ID" value="NC_015671.1"/>
</dbReference>
<evidence type="ECO:0000313" key="5">
    <source>
        <dbReference type="EMBL" id="AEI12214.1"/>
    </source>
</evidence>
<sequence>MTLLTEVDRSPLDPGYALVAHRRATGEKGRRSPARAAVLLVTAAVLGIGVTAAAQTLLQPAASAQQARDVLESSIVERNDAVAALQQDVEELSAQIAALQSRLVGDADGPLRAEVEAGAVQAGQLPVSGPGLVVRLSDAPAAVVDDPEDPARVQDLDLQVVVNGLWAAGAEAIAINDQRIGPTTAIRSAGSAVLVDLVPLTNPYRVEVVGNAPALQTALTQGDVGELLGALRATYGIGVDVSAQDSVSLPGAGQATLRYAEVPDGALPEPLVSPTARATTDPGTLREQSVSPSPPAVAASTPDAPGAGADDEGSGS</sequence>
<dbReference type="PANTHER" id="PTHR37313:SF1">
    <property type="entry name" value="UPF0749 PROTEIN RV1823"/>
    <property type="match status" value="1"/>
</dbReference>
<dbReference type="Gene3D" id="3.30.70.1880">
    <property type="entry name" value="Protein of unknown function DUF881"/>
    <property type="match status" value="1"/>
</dbReference>
<keyword evidence="4" id="KW-0472">Membrane</keyword>
<dbReference type="eggNOG" id="COG3879">
    <property type="taxonomic scope" value="Bacteria"/>
</dbReference>
<keyword evidence="4" id="KW-0812">Transmembrane</keyword>
<evidence type="ECO:0000256" key="4">
    <source>
        <dbReference type="SAM" id="Phobius"/>
    </source>
</evidence>
<dbReference type="PANTHER" id="PTHR37313">
    <property type="entry name" value="UPF0749 PROTEIN RV1825"/>
    <property type="match status" value="1"/>
</dbReference>
<dbReference type="KEGG" id="cga:Celgi_1703"/>
<dbReference type="GO" id="GO:0005886">
    <property type="term" value="C:plasma membrane"/>
    <property type="evidence" value="ECO:0007669"/>
    <property type="project" value="TreeGrafter"/>
</dbReference>
<feature type="coiled-coil region" evidence="2">
    <location>
        <begin position="75"/>
        <end position="102"/>
    </location>
</feature>
<keyword evidence="6" id="KW-1185">Reference proteome</keyword>
<organism evidence="5 6">
    <name type="scientific">Cellulomonas gilvus (strain ATCC 13127 / NRRL B-14078)</name>
    <name type="common">Cellvibrio gilvus</name>
    <dbReference type="NCBI Taxonomy" id="593907"/>
    <lineage>
        <taxon>Bacteria</taxon>
        <taxon>Bacillati</taxon>
        <taxon>Actinomycetota</taxon>
        <taxon>Actinomycetes</taxon>
        <taxon>Micrococcales</taxon>
        <taxon>Cellulomonadaceae</taxon>
        <taxon>Cellulomonas</taxon>
    </lineage>
</organism>
<feature type="transmembrane region" description="Helical" evidence="4">
    <location>
        <begin position="37"/>
        <end position="58"/>
    </location>
</feature>
<evidence type="ECO:0000256" key="3">
    <source>
        <dbReference type="SAM" id="MobiDB-lite"/>
    </source>
</evidence>
<evidence type="ECO:0000256" key="2">
    <source>
        <dbReference type="SAM" id="Coils"/>
    </source>
</evidence>
<dbReference type="HOGENOM" id="CLU_040273_1_0_11"/>
<protein>
    <recommendedName>
        <fullName evidence="7">DUF881 domain-containing protein</fullName>
    </recommendedName>
</protein>
<comment type="similarity">
    <text evidence="1">Belongs to the UPF0749 family.</text>
</comment>
<evidence type="ECO:0008006" key="7">
    <source>
        <dbReference type="Google" id="ProtNLM"/>
    </source>
</evidence>
<dbReference type="Proteomes" id="UP000000485">
    <property type="component" value="Chromosome"/>
</dbReference>
<feature type="region of interest" description="Disordered" evidence="3">
    <location>
        <begin position="265"/>
        <end position="316"/>
    </location>
</feature>
<feature type="compositionally biased region" description="Polar residues" evidence="3">
    <location>
        <begin position="276"/>
        <end position="288"/>
    </location>
</feature>
<keyword evidence="4" id="KW-1133">Transmembrane helix</keyword>
<dbReference type="AlphaFoldDB" id="F8A5Q9"/>
<feature type="compositionally biased region" description="Low complexity" evidence="3">
    <location>
        <begin position="296"/>
        <end position="305"/>
    </location>
</feature>
<accession>F8A5Q9</accession>
<dbReference type="OrthoDB" id="3218134at2"/>
<gene>
    <name evidence="5" type="ordered locus">Celgi_1703</name>
</gene>
<proteinExistence type="inferred from homology"/>
<reference evidence="6" key="1">
    <citation type="submission" date="2011-04" db="EMBL/GenBank/DDBJ databases">
        <title>Complete sequence of Cellvibrio gilvus ATCC 13127.</title>
        <authorList>
            <person name="Lucas S."/>
            <person name="Han J."/>
            <person name="Lapidus A."/>
            <person name="Cheng J.-F."/>
            <person name="Goodwin L."/>
            <person name="Pitluck S."/>
            <person name="Peters L."/>
            <person name="Munk A."/>
            <person name="Detter J.C."/>
            <person name="Han C."/>
            <person name="Tapia R."/>
            <person name="Land M."/>
            <person name="Hauser L."/>
            <person name="Kyrpides N."/>
            <person name="Ivanova N."/>
            <person name="Ovchinnikova G."/>
            <person name="Pagani I."/>
            <person name="Mead D."/>
            <person name="Brumm P."/>
            <person name="Woyke T."/>
        </authorList>
    </citation>
    <scope>NUCLEOTIDE SEQUENCE [LARGE SCALE GENOMIC DNA]</scope>
    <source>
        <strain evidence="6">ATCC 13127 / NRRL B-14078</strain>
    </source>
</reference>